<keyword evidence="1" id="KW-0238">DNA-binding</keyword>
<accession>A0A166N0V4</accession>
<dbReference type="RefSeq" id="WP_063341571.1">
    <property type="nucleotide sequence ID" value="NZ_LUKJ01000003.1"/>
</dbReference>
<sequence>MSNGFLWADALENATPEEVVRFAVEAPKLFTVGSVGALDGATRDSGLLLTKKQIIDLRKYEAAGLALPYTLDDVTDYLRFGAGQNGGPGLNPQDFLTTFLNTRNHARRWSPLRERIMMTGRGLKDFAGSILTYGVSMKEVYSEVKASGLLEKHNIKTLEQLKQLELELGDKFPGIELEEDTISTLDYYLRRIFEKIDGNLKTVEGIKKDLDLFGYDLREHVLPGIKLRVGLIENNSLAEEIKQLKAVIDERAKEIDIKNTEYKAAVQEALKAAAGMNIVGLAMAIYMGVEAENIRARRNELYEQQEKDIQILTNKNQTLGSLARVKHDLQSLIVVAVDADVATQNLMHVWSVLHLCIKNSTGAVGRINDALSLRIFMTEFEEVVGPWEQIKSDSDKLIEVFKAADEEYERNYGKTSRAMAFTVSLQDTYPALDLATLRVSHAQMSEHRTQAEVWRVKLNYLPDLFDRFNRLVHGVGQGAMGLQAAALESINALQVNLRRLGSFEKMLEEENDAQEIEAIKAERQLLLNLVADTIGLQGTQVRKCLNEISDAFDPRLTLGYITDFERDEAQAKAEVVVLKGEWVALKEERKGVIDAIDILEKNGIEQLGKDIGLTIDKVVALGLAPPQVALVMFAIEQLKKTIGDIGKGIRFLDMVRESDQLQEKIATLDKEIDLQDGVVSASAEKIKYLQAIHSIEEQRKVYVKNYSPAISAFEQYLAATDKDSFTDDDLRSTAFKEQTKLFIAFLNPVSVPNR</sequence>
<reference evidence="2" key="1">
    <citation type="submission" date="2016-03" db="EMBL/GenBank/DDBJ databases">
        <authorList>
            <person name="Ray J."/>
            <person name="Price M."/>
            <person name="Deutschbauer A."/>
        </authorList>
    </citation>
    <scope>NUCLEOTIDE SEQUENCE [LARGE SCALE GENOMIC DNA]</scope>
    <source>
        <strain evidence="2">FW300-N1B4</strain>
    </source>
</reference>
<dbReference type="OrthoDB" id="6937673at2"/>
<dbReference type="CDD" id="cd22657">
    <property type="entry name" value="ClyA_XaxA-like"/>
    <property type="match status" value="1"/>
</dbReference>
<dbReference type="Gene3D" id="1.20.1170.10">
    <property type="match status" value="1"/>
</dbReference>
<organism evidence="1 2">
    <name type="scientific">Pseudomonas fluorescens</name>
    <dbReference type="NCBI Taxonomy" id="294"/>
    <lineage>
        <taxon>Bacteria</taxon>
        <taxon>Pseudomonadati</taxon>
        <taxon>Pseudomonadota</taxon>
        <taxon>Gammaproteobacteria</taxon>
        <taxon>Pseudomonadales</taxon>
        <taxon>Pseudomonadaceae</taxon>
        <taxon>Pseudomonas</taxon>
    </lineage>
</organism>
<dbReference type="Proteomes" id="UP000076489">
    <property type="component" value="Unassembled WGS sequence"/>
</dbReference>
<dbReference type="GO" id="GO:0003677">
    <property type="term" value="F:DNA binding"/>
    <property type="evidence" value="ECO:0007669"/>
    <property type="project" value="UniProtKB-KW"/>
</dbReference>
<dbReference type="NCBIfam" id="NF033928">
    <property type="entry name" value="alph_xenorhab_A"/>
    <property type="match status" value="1"/>
</dbReference>
<dbReference type="AlphaFoldDB" id="A0A166N0V4"/>
<gene>
    <name evidence="1" type="ORF">A1D17_10400</name>
</gene>
<evidence type="ECO:0000313" key="1">
    <source>
        <dbReference type="EMBL" id="KZN16550.1"/>
    </source>
</evidence>
<dbReference type="InterPro" id="IPR047760">
    <property type="entry name" value="XaxB-like"/>
</dbReference>
<protein>
    <submittedName>
        <fullName evidence="1">DNA-binding protein</fullName>
    </submittedName>
</protein>
<dbReference type="SUPFAM" id="SSF58100">
    <property type="entry name" value="Bacterial hemolysins"/>
    <property type="match status" value="1"/>
</dbReference>
<dbReference type="EMBL" id="LUKJ01000003">
    <property type="protein sequence ID" value="KZN16550.1"/>
    <property type="molecule type" value="Genomic_DNA"/>
</dbReference>
<dbReference type="NCBIfam" id="NF033927">
    <property type="entry name" value="alph_xenorhab_B"/>
    <property type="match status" value="1"/>
</dbReference>
<proteinExistence type="predicted"/>
<evidence type="ECO:0000313" key="2">
    <source>
        <dbReference type="Proteomes" id="UP000076489"/>
    </source>
</evidence>
<reference evidence="1 2" key="2">
    <citation type="journal article" date="2018" name="Nature">
        <title>Mutant phenotypes for thousands of bacterial genes of unknown function.</title>
        <authorList>
            <person name="Price M.N."/>
            <person name="Wetmore K.M."/>
            <person name="Waters R.J."/>
            <person name="Callaghan M."/>
            <person name="Ray J."/>
            <person name="Liu H."/>
            <person name="Kuehl J.V."/>
            <person name="Melnyk R.A."/>
            <person name="Lamson J.S."/>
            <person name="Suh Y."/>
            <person name="Carlson H.K."/>
            <person name="Esquivel Z."/>
            <person name="Sadeeshkumar H."/>
            <person name="Chakraborty R."/>
            <person name="Zane G.M."/>
            <person name="Rubin B.E."/>
            <person name="Wall J.D."/>
            <person name="Visel A."/>
            <person name="Bristow J."/>
            <person name="Blow M.J."/>
            <person name="Arkin A.P."/>
            <person name="Deutschbauer A.M."/>
        </authorList>
    </citation>
    <scope>NUCLEOTIDE SEQUENCE [LARGE SCALE GENOMIC DNA]</scope>
    <source>
        <strain evidence="1 2">FW300-N1B4</strain>
    </source>
</reference>
<name>A0A166N0V4_PSEFL</name>
<comment type="caution">
    <text evidence="1">The sequence shown here is derived from an EMBL/GenBank/DDBJ whole genome shotgun (WGS) entry which is preliminary data.</text>
</comment>